<protein>
    <recommendedName>
        <fullName evidence="8">SSD domain-containing protein</fullName>
    </recommendedName>
</protein>
<dbReference type="SUPFAM" id="SSF82866">
    <property type="entry name" value="Multidrug efflux transporter AcrB transmembrane domain"/>
    <property type="match status" value="1"/>
</dbReference>
<evidence type="ECO:0000256" key="1">
    <source>
        <dbReference type="ARBA" id="ARBA00004141"/>
    </source>
</evidence>
<dbReference type="AlphaFoldDB" id="A0AA88Y8H1"/>
<sequence>MTVLSTKVMGCRQKYEDRIENLFGKYGEFVAKNKRNSWIVLFICILVNCGLTIGLTRLEILSDIEELYTPTNGEASRNRKEVKELFENNDREYFNQHAQGDIGRFGEIIFRTEDNTNIIDSLMLDQIKIIDEKIRNNIIVNDDSGRKFVFSDLCAKFSSRGCVVDGDIIFSSQFRASLGNISYPDFQNRRIAHIFGNVEMDGGMLKKATMLKLRYNLRNDQYASLSKQWEDKYEEMVSSMSEIGLEIAFIHSNSRNAELDIGTSDDLKRFIITFSLISFALMMTYASSASIGLNMNMVAWRPLLSIGGVLTTILAIGAALGFTSLIGIKFVSLVGAMPFLIVGIGLDDIFILMSGVSDAYSSPCVSPTHDNPVAHRMFLTLKSSGIAITITSLTNVLAFGIGASSVFLSVRNFCLTTVSIETNVLYDSKLSDRQDVGRHEQKHSTLNYDSYGNEIEIFV</sequence>
<feature type="transmembrane region" description="Helical" evidence="7">
    <location>
        <begin position="386"/>
        <end position="410"/>
    </location>
</feature>
<evidence type="ECO:0000256" key="7">
    <source>
        <dbReference type="SAM" id="Phobius"/>
    </source>
</evidence>
<dbReference type="GO" id="GO:0016020">
    <property type="term" value="C:membrane"/>
    <property type="evidence" value="ECO:0007669"/>
    <property type="project" value="UniProtKB-SubCell"/>
</dbReference>
<dbReference type="Gene3D" id="1.20.1640.10">
    <property type="entry name" value="Multidrug efflux transporter AcrB transmembrane domain"/>
    <property type="match status" value="1"/>
</dbReference>
<comment type="subcellular location">
    <subcellularLocation>
        <location evidence="1">Membrane</location>
        <topology evidence="1">Multi-pass membrane protein</topology>
    </subcellularLocation>
</comment>
<dbReference type="PANTHER" id="PTHR10796">
    <property type="entry name" value="PATCHED-RELATED"/>
    <property type="match status" value="1"/>
</dbReference>
<evidence type="ECO:0000256" key="2">
    <source>
        <dbReference type="ARBA" id="ARBA00005585"/>
    </source>
</evidence>
<evidence type="ECO:0000256" key="6">
    <source>
        <dbReference type="ARBA" id="ARBA00023180"/>
    </source>
</evidence>
<comment type="caution">
    <text evidence="9">The sequence shown here is derived from an EMBL/GenBank/DDBJ whole genome shotgun (WGS) entry which is preliminary data.</text>
</comment>
<feature type="transmembrane region" description="Helical" evidence="7">
    <location>
        <begin position="38"/>
        <end position="58"/>
    </location>
</feature>
<dbReference type="Pfam" id="PF02460">
    <property type="entry name" value="Patched"/>
    <property type="match status" value="1"/>
</dbReference>
<dbReference type="EMBL" id="VSWD01000006">
    <property type="protein sequence ID" value="KAK3100358.1"/>
    <property type="molecule type" value="Genomic_DNA"/>
</dbReference>
<dbReference type="InterPro" id="IPR003392">
    <property type="entry name" value="PTHD_SSD"/>
</dbReference>
<evidence type="ECO:0000313" key="10">
    <source>
        <dbReference type="Proteomes" id="UP001186944"/>
    </source>
</evidence>
<feature type="transmembrane region" description="Helical" evidence="7">
    <location>
        <begin position="303"/>
        <end position="323"/>
    </location>
</feature>
<evidence type="ECO:0000313" key="9">
    <source>
        <dbReference type="EMBL" id="KAK3100358.1"/>
    </source>
</evidence>
<organism evidence="9 10">
    <name type="scientific">Pinctada imbricata</name>
    <name type="common">Atlantic pearl-oyster</name>
    <name type="synonym">Pinctada martensii</name>
    <dbReference type="NCBI Taxonomy" id="66713"/>
    <lineage>
        <taxon>Eukaryota</taxon>
        <taxon>Metazoa</taxon>
        <taxon>Spiralia</taxon>
        <taxon>Lophotrochozoa</taxon>
        <taxon>Mollusca</taxon>
        <taxon>Bivalvia</taxon>
        <taxon>Autobranchia</taxon>
        <taxon>Pteriomorphia</taxon>
        <taxon>Pterioida</taxon>
        <taxon>Pterioidea</taxon>
        <taxon>Pteriidae</taxon>
        <taxon>Pinctada</taxon>
    </lineage>
</organism>
<accession>A0AA88Y8H1</accession>
<dbReference type="PANTHER" id="PTHR10796:SF92">
    <property type="entry name" value="PATCHED-RELATED, ISOFORM A"/>
    <property type="match status" value="1"/>
</dbReference>
<keyword evidence="10" id="KW-1185">Reference proteome</keyword>
<dbReference type="InterPro" id="IPR051697">
    <property type="entry name" value="Patched_domain-protein"/>
</dbReference>
<evidence type="ECO:0000256" key="3">
    <source>
        <dbReference type="ARBA" id="ARBA00022692"/>
    </source>
</evidence>
<dbReference type="InterPro" id="IPR000731">
    <property type="entry name" value="SSD"/>
</dbReference>
<dbReference type="Proteomes" id="UP001186944">
    <property type="component" value="Unassembled WGS sequence"/>
</dbReference>
<keyword evidence="3 7" id="KW-0812">Transmembrane</keyword>
<feature type="domain" description="SSD" evidence="8">
    <location>
        <begin position="271"/>
        <end position="418"/>
    </location>
</feature>
<keyword evidence="5 7" id="KW-0472">Membrane</keyword>
<comment type="similarity">
    <text evidence="2">Belongs to the patched family.</text>
</comment>
<evidence type="ECO:0000256" key="5">
    <source>
        <dbReference type="ARBA" id="ARBA00023136"/>
    </source>
</evidence>
<feature type="transmembrane region" description="Helical" evidence="7">
    <location>
        <begin position="330"/>
        <end position="353"/>
    </location>
</feature>
<proteinExistence type="inferred from homology"/>
<dbReference type="PROSITE" id="PS50156">
    <property type="entry name" value="SSD"/>
    <property type="match status" value="1"/>
</dbReference>
<reference evidence="9" key="1">
    <citation type="submission" date="2019-08" db="EMBL/GenBank/DDBJ databases">
        <title>The improved chromosome-level genome for the pearl oyster Pinctada fucata martensii using PacBio sequencing and Hi-C.</title>
        <authorList>
            <person name="Zheng Z."/>
        </authorList>
    </citation>
    <scope>NUCLEOTIDE SEQUENCE</scope>
    <source>
        <strain evidence="9">ZZ-2019</strain>
        <tissue evidence="9">Adductor muscle</tissue>
    </source>
</reference>
<name>A0AA88Y8H1_PINIB</name>
<evidence type="ECO:0000259" key="8">
    <source>
        <dbReference type="PROSITE" id="PS50156"/>
    </source>
</evidence>
<evidence type="ECO:0000256" key="4">
    <source>
        <dbReference type="ARBA" id="ARBA00022989"/>
    </source>
</evidence>
<feature type="transmembrane region" description="Helical" evidence="7">
    <location>
        <begin position="270"/>
        <end position="291"/>
    </location>
</feature>
<gene>
    <name evidence="9" type="ORF">FSP39_018687</name>
</gene>
<keyword evidence="6" id="KW-0325">Glycoprotein</keyword>
<keyword evidence="4 7" id="KW-1133">Transmembrane helix</keyword>